<dbReference type="EMBL" id="BK016268">
    <property type="protein sequence ID" value="DAG06270.1"/>
    <property type="molecule type" value="Genomic_DNA"/>
</dbReference>
<evidence type="ECO:0000313" key="1">
    <source>
        <dbReference type="EMBL" id="DAG06270.1"/>
    </source>
</evidence>
<reference evidence="1" key="1">
    <citation type="journal article" date="2021" name="Proc. Natl. Acad. Sci. U.S.A.">
        <title>A Catalog of Tens of Thousands of Viruses from Human Metagenomes Reveals Hidden Associations with Chronic Diseases.</title>
        <authorList>
            <person name="Tisza M.J."/>
            <person name="Buck C.B."/>
        </authorList>
    </citation>
    <scope>NUCLEOTIDE SEQUENCE</scope>
    <source>
        <strain evidence="1">CtCYN4</strain>
    </source>
</reference>
<accession>A0A8S5VHV5</accession>
<proteinExistence type="predicted"/>
<name>A0A8S5VHV5_9CAUD</name>
<sequence>MYNFFIALQKFVNEQKIIPLYYEEASKKANFPYGVISDPIKTCLRYGELVYFDIFIWTTEPNTGIELEKKLQELIKLLDGKIFSEERAVIYFEEQRPISDPEYTLIKKQITFSIRLF</sequence>
<organism evidence="1">
    <name type="scientific">Myoviridae sp. ctCYN4</name>
    <dbReference type="NCBI Taxonomy" id="2825051"/>
    <lineage>
        <taxon>Viruses</taxon>
        <taxon>Duplodnaviria</taxon>
        <taxon>Heunggongvirae</taxon>
        <taxon>Uroviricota</taxon>
        <taxon>Caudoviricetes</taxon>
    </lineage>
</organism>
<protein>
    <submittedName>
        <fullName evidence="1">Uncharacterized protein</fullName>
    </submittedName>
</protein>